<evidence type="ECO:0000313" key="4">
    <source>
        <dbReference type="Proteomes" id="UP001600165"/>
    </source>
</evidence>
<name>A0ABW6IMB2_9CYAN</name>
<keyword evidence="4" id="KW-1185">Reference proteome</keyword>
<sequence length="270" mass="30463">MSSKRKSLNERAFVFGDRHSISPELQIQPSVDTSNTKLQIDQIHDRHLGNTRELDAKHVAELADSIAALGLIEPLVVDSQNRLLAGSHRRAAILYLRETEPDTYAERFPAGQIPVQIMPFNSELEPDRALAVEAAENEKRRDYTPTEIKAIAEKLRSAGYEDLKGRPKKGQKPLIPALSVVVGKSMRTVQRHLYGDSETASKKSTTDDALFKKRLLQQVLSKLQTWKAMELNSEEEKLVPQMEKLSLVIEEHLAKSRQAESQLTKAHKRD</sequence>
<proteinExistence type="predicted"/>
<organism evidence="3 4">
    <name type="scientific">Almyronema epifaneia S1</name>
    <dbReference type="NCBI Taxonomy" id="2991925"/>
    <lineage>
        <taxon>Bacteria</taxon>
        <taxon>Bacillati</taxon>
        <taxon>Cyanobacteriota</taxon>
        <taxon>Cyanophyceae</taxon>
        <taxon>Nodosilineales</taxon>
        <taxon>Nodosilineaceae</taxon>
        <taxon>Almyronema</taxon>
        <taxon>Almyronema epifaneia</taxon>
    </lineage>
</organism>
<evidence type="ECO:0000313" key="3">
    <source>
        <dbReference type="EMBL" id="MFE4108429.1"/>
    </source>
</evidence>
<protein>
    <submittedName>
        <fullName evidence="3">ParB N-terminal domain-containing protein</fullName>
    </submittedName>
</protein>
<dbReference type="Pfam" id="PF02195">
    <property type="entry name" value="ParB_N"/>
    <property type="match status" value="1"/>
</dbReference>
<reference evidence="3 4" key="1">
    <citation type="submission" date="2024-10" db="EMBL/GenBank/DDBJ databases">
        <authorList>
            <person name="Ratan Roy A."/>
            <person name="Morales Sandoval P.H."/>
            <person name="De Los Santos Villalobos S."/>
            <person name="Chakraborty S."/>
            <person name="Mukherjee J."/>
        </authorList>
    </citation>
    <scope>NUCLEOTIDE SEQUENCE [LARGE SCALE GENOMIC DNA]</scope>
    <source>
        <strain evidence="3 4">S1</strain>
    </source>
</reference>
<gene>
    <name evidence="3" type="ORF">ACFVKH_19290</name>
</gene>
<dbReference type="InterPro" id="IPR050336">
    <property type="entry name" value="Chromosome_partition/occlusion"/>
</dbReference>
<dbReference type="Proteomes" id="UP001600165">
    <property type="component" value="Unassembled WGS sequence"/>
</dbReference>
<comment type="caution">
    <text evidence="3">The sequence shown here is derived from an EMBL/GenBank/DDBJ whole genome shotgun (WGS) entry which is preliminary data.</text>
</comment>
<dbReference type="SUPFAM" id="SSF110849">
    <property type="entry name" value="ParB/Sulfiredoxin"/>
    <property type="match status" value="1"/>
</dbReference>
<accession>A0ABW6IMB2</accession>
<evidence type="ECO:0000259" key="2">
    <source>
        <dbReference type="SMART" id="SM00470"/>
    </source>
</evidence>
<evidence type="ECO:0000256" key="1">
    <source>
        <dbReference type="SAM" id="Coils"/>
    </source>
</evidence>
<keyword evidence="1" id="KW-0175">Coiled coil</keyword>
<dbReference type="RefSeq" id="WP_377968060.1">
    <property type="nucleotide sequence ID" value="NZ_JBHZOL010000110.1"/>
</dbReference>
<dbReference type="PANTHER" id="PTHR33375:SF1">
    <property type="entry name" value="CHROMOSOME-PARTITIONING PROTEIN PARB-RELATED"/>
    <property type="match status" value="1"/>
</dbReference>
<dbReference type="Gene3D" id="3.90.1530.10">
    <property type="entry name" value="Conserved hypothetical protein from pyrococcus furiosus pfu- 392566-001, ParB domain"/>
    <property type="match status" value="1"/>
</dbReference>
<dbReference type="EMBL" id="JBHZOL010000110">
    <property type="protein sequence ID" value="MFE4108429.1"/>
    <property type="molecule type" value="Genomic_DNA"/>
</dbReference>
<dbReference type="InterPro" id="IPR036086">
    <property type="entry name" value="ParB/Sulfiredoxin_sf"/>
</dbReference>
<dbReference type="InterPro" id="IPR003115">
    <property type="entry name" value="ParB_N"/>
</dbReference>
<dbReference type="SMART" id="SM00470">
    <property type="entry name" value="ParB"/>
    <property type="match status" value="1"/>
</dbReference>
<dbReference type="PANTHER" id="PTHR33375">
    <property type="entry name" value="CHROMOSOME-PARTITIONING PROTEIN PARB-RELATED"/>
    <property type="match status" value="1"/>
</dbReference>
<feature type="coiled-coil region" evidence="1">
    <location>
        <begin position="242"/>
        <end position="269"/>
    </location>
</feature>
<feature type="domain" description="ParB-like N-terminal" evidence="2">
    <location>
        <begin position="36"/>
        <end position="138"/>
    </location>
</feature>